<evidence type="ECO:0000313" key="12">
    <source>
        <dbReference type="Proteomes" id="UP000327468"/>
    </source>
</evidence>
<comment type="similarity">
    <text evidence="2 8">Belongs to the DNA polymerase epsilon subunit B family.</text>
</comment>
<comment type="caution">
    <text evidence="11">The sequence shown here is derived from an EMBL/GenBank/DDBJ whole genome shotgun (WGS) entry which is preliminary data.</text>
</comment>
<dbReference type="PIRSF" id="PIRSF000799">
    <property type="entry name" value="DNA_pol_eps_2"/>
    <property type="match status" value="1"/>
</dbReference>
<dbReference type="AlphaFoldDB" id="A0A5N5N6T5"/>
<dbReference type="Gene3D" id="1.10.8.60">
    <property type="match status" value="1"/>
</dbReference>
<sequence length="532" mass="59733">MDARRLKTKVTAGFKMRGLMLRPEASKYLLEVLESVSEVELDDVIERILDGVEKQPLSSSMIELSVAETAVQDCSQSCDETIDNIFNIIGAFDVPRFMYSTERKKFVPISMTSHPIPSVCGQARDKAELFRERYSILQQRIHRHELFTPPVIGLAADEGRNKFQLMTVEALLGSTAKLGEVIVLGMITQLKEGKFFLEDPTGSVQLNLSKAISFYCYINNGLYTESGFVLAEGWYEDSVFHASAFGFPPIEPSSTTRAYYGNVNFFGGPSTIAVKASAKLKQLEEENEDAMFVIISDLWLDSVEVLERIQTMFSGYSAMPPTCFIFCGNFSSAPYGKSQIKSLKESLKALADLICEHPSIHNSSRFVFVPGPEDPGPSTILPRPPLAEHITEEFRQRVPFSVFTTNPCRIQYCSQEIVVIREDLVNKMCRNCLRLPSTNLDIPNHFVKTILSQGHLTPLPLYVSPVYWAYDYALRVYPVPDVIVFADKYDPFSISNSDCLCINPGSFPRSGFSFKVYYPSNRIVEDSKLQGL</sequence>
<evidence type="ECO:0000259" key="10">
    <source>
        <dbReference type="Pfam" id="PF12213"/>
    </source>
</evidence>
<keyword evidence="12" id="KW-1185">Reference proteome</keyword>
<evidence type="ECO:0000256" key="3">
    <source>
        <dbReference type="ARBA" id="ARBA00022705"/>
    </source>
</evidence>
<feature type="domain" description="DNA polymerase epsilon subunit B N-terminal" evidence="10">
    <location>
        <begin position="3"/>
        <end position="74"/>
    </location>
</feature>
<keyword evidence="4 8" id="KW-0238">DNA-binding</keyword>
<dbReference type="PANTHER" id="PTHR12708">
    <property type="entry name" value="DNA POLYMERASE EPSILON SUBUNIT B"/>
    <property type="match status" value="1"/>
</dbReference>
<dbReference type="GO" id="GO:0006261">
    <property type="term" value="P:DNA-templated DNA replication"/>
    <property type="evidence" value="ECO:0007669"/>
    <property type="project" value="InterPro"/>
</dbReference>
<keyword evidence="3 8" id="KW-0235">DNA replication</keyword>
<dbReference type="Pfam" id="PF12213">
    <property type="entry name" value="Dpoe2NT"/>
    <property type="match status" value="1"/>
</dbReference>
<protein>
    <recommendedName>
        <fullName evidence="8">DNA polymerase epsilon subunit</fullName>
    </recommendedName>
    <alternativeName>
        <fullName evidence="8">DNA polymerase II subunit 2</fullName>
    </alternativeName>
</protein>
<evidence type="ECO:0000256" key="8">
    <source>
        <dbReference type="PIRNR" id="PIRNR000799"/>
    </source>
</evidence>
<dbReference type="Gene3D" id="3.60.21.60">
    <property type="match status" value="1"/>
</dbReference>
<dbReference type="Proteomes" id="UP000327468">
    <property type="component" value="Chromosome 10"/>
</dbReference>
<comment type="subcellular location">
    <subcellularLocation>
        <location evidence="1 8">Nucleus</location>
    </subcellularLocation>
</comment>
<dbReference type="GO" id="GO:0003677">
    <property type="term" value="F:DNA binding"/>
    <property type="evidence" value="ECO:0007669"/>
    <property type="project" value="UniProtKB-UniRule"/>
</dbReference>
<evidence type="ECO:0000256" key="4">
    <source>
        <dbReference type="ARBA" id="ARBA00023125"/>
    </source>
</evidence>
<gene>
    <name evidence="11" type="ORF">PHYPO_G00018630</name>
</gene>
<dbReference type="Pfam" id="PF04042">
    <property type="entry name" value="DNA_pol_E_B"/>
    <property type="match status" value="1"/>
</dbReference>
<comment type="function">
    <text evidence="6">Accessory component of the DNA polymerase epsilon complex. Participates in DNA repair and in chromosomal DNA replication.</text>
</comment>
<dbReference type="InterPro" id="IPR007185">
    <property type="entry name" value="DNA_pol_a/d/e_bsu"/>
</dbReference>
<evidence type="ECO:0000256" key="5">
    <source>
        <dbReference type="ARBA" id="ARBA00023242"/>
    </source>
</evidence>
<name>A0A5N5N6T5_PANHP</name>
<evidence type="ECO:0000259" key="9">
    <source>
        <dbReference type="Pfam" id="PF04042"/>
    </source>
</evidence>
<dbReference type="InterPro" id="IPR024639">
    <property type="entry name" value="DNA_pol_e_bsu_N"/>
</dbReference>
<dbReference type="GO" id="GO:0008622">
    <property type="term" value="C:epsilon DNA polymerase complex"/>
    <property type="evidence" value="ECO:0007669"/>
    <property type="project" value="UniProtKB-UniRule"/>
</dbReference>
<comment type="subunit">
    <text evidence="7">Component of the DNA polymerase epsilon complex consisting of four subunits: the catalytic subunit POLE and the accessory subunits POLE2, POLE3 and POLE4.</text>
</comment>
<organism evidence="11 12">
    <name type="scientific">Pangasianodon hypophthalmus</name>
    <name type="common">Striped catfish</name>
    <name type="synonym">Helicophagus hypophthalmus</name>
    <dbReference type="NCBI Taxonomy" id="310915"/>
    <lineage>
        <taxon>Eukaryota</taxon>
        <taxon>Metazoa</taxon>
        <taxon>Chordata</taxon>
        <taxon>Craniata</taxon>
        <taxon>Vertebrata</taxon>
        <taxon>Euteleostomi</taxon>
        <taxon>Actinopterygii</taxon>
        <taxon>Neopterygii</taxon>
        <taxon>Teleostei</taxon>
        <taxon>Ostariophysi</taxon>
        <taxon>Siluriformes</taxon>
        <taxon>Pangasiidae</taxon>
        <taxon>Pangasianodon</taxon>
    </lineage>
</organism>
<reference evidence="11 12" key="1">
    <citation type="submission" date="2019-06" db="EMBL/GenBank/DDBJ databases">
        <title>A chromosome-scale genome assembly of the striped catfish, Pangasianodon hypophthalmus.</title>
        <authorList>
            <person name="Wen M."/>
            <person name="Zahm M."/>
            <person name="Roques C."/>
            <person name="Cabau C."/>
            <person name="Klopp C."/>
            <person name="Donnadieu C."/>
            <person name="Jouanno E."/>
            <person name="Avarre J.-C."/>
            <person name="Campet M."/>
            <person name="Ha T.T.T."/>
            <person name="Dugue R."/>
            <person name="Lampietro C."/>
            <person name="Louis A."/>
            <person name="Herpin A."/>
            <person name="Echchiki A."/>
            <person name="Berthelot C."/>
            <person name="Parey E."/>
            <person name="Roest-Crollius H."/>
            <person name="Braasch I."/>
            <person name="Postlethwait J."/>
            <person name="Bobe J."/>
            <person name="Montfort J."/>
            <person name="Bouchez O."/>
            <person name="Begum T."/>
            <person name="Schartl M."/>
            <person name="Guiguen Y."/>
        </authorList>
    </citation>
    <scope>NUCLEOTIDE SEQUENCE [LARGE SCALE GENOMIC DNA]</scope>
    <source>
        <strain evidence="11 12">Indonesia</strain>
        <tissue evidence="11">Blood</tissue>
    </source>
</reference>
<evidence type="ECO:0000256" key="7">
    <source>
        <dbReference type="ARBA" id="ARBA00063156"/>
    </source>
</evidence>
<evidence type="ECO:0000313" key="11">
    <source>
        <dbReference type="EMBL" id="KAB5562513.1"/>
    </source>
</evidence>
<feature type="domain" description="DNA polymerase alpha/delta/epsilon subunit B" evidence="9">
    <location>
        <begin position="292"/>
        <end position="492"/>
    </location>
</feature>
<evidence type="ECO:0000256" key="2">
    <source>
        <dbReference type="ARBA" id="ARBA00009560"/>
    </source>
</evidence>
<keyword evidence="5 8" id="KW-0539">Nucleus</keyword>
<accession>A0A5N5N6T5</accession>
<dbReference type="InterPro" id="IPR016266">
    <property type="entry name" value="POLE2"/>
</dbReference>
<evidence type="ECO:0000256" key="6">
    <source>
        <dbReference type="ARBA" id="ARBA00054225"/>
    </source>
</evidence>
<dbReference type="EMBL" id="VFJC01000011">
    <property type="protein sequence ID" value="KAB5562513.1"/>
    <property type="molecule type" value="Genomic_DNA"/>
</dbReference>
<dbReference type="PANTHER" id="PTHR12708:SF0">
    <property type="entry name" value="DNA POLYMERASE EPSILON SUBUNIT 2"/>
    <property type="match status" value="1"/>
</dbReference>
<dbReference type="FunFam" id="1.10.8.60:FF:000053">
    <property type="entry name" value="DNA polymerase epsilon subunit"/>
    <property type="match status" value="1"/>
</dbReference>
<proteinExistence type="inferred from homology"/>
<evidence type="ECO:0000256" key="1">
    <source>
        <dbReference type="ARBA" id="ARBA00004123"/>
    </source>
</evidence>
<dbReference type="GO" id="GO:0042276">
    <property type="term" value="P:error-prone translesion synthesis"/>
    <property type="evidence" value="ECO:0007669"/>
    <property type="project" value="TreeGrafter"/>
</dbReference>